<evidence type="ECO:0000313" key="3">
    <source>
        <dbReference type="Proteomes" id="UP001420932"/>
    </source>
</evidence>
<proteinExistence type="predicted"/>
<name>A0AAP0Q611_9MAGN</name>
<keyword evidence="3" id="KW-1185">Reference proteome</keyword>
<reference evidence="2 3" key="1">
    <citation type="submission" date="2024-01" db="EMBL/GenBank/DDBJ databases">
        <title>Genome assemblies of Stephania.</title>
        <authorList>
            <person name="Yang L."/>
        </authorList>
    </citation>
    <scope>NUCLEOTIDE SEQUENCE [LARGE SCALE GENOMIC DNA]</scope>
    <source>
        <strain evidence="2">YNDBR</strain>
        <tissue evidence="2">Leaf</tissue>
    </source>
</reference>
<evidence type="ECO:0000313" key="2">
    <source>
        <dbReference type="EMBL" id="KAK9169042.1"/>
    </source>
</evidence>
<dbReference type="Proteomes" id="UP001420932">
    <property type="component" value="Unassembled WGS sequence"/>
</dbReference>
<feature type="compositionally biased region" description="Acidic residues" evidence="1">
    <location>
        <begin position="49"/>
        <end position="62"/>
    </location>
</feature>
<dbReference type="EMBL" id="JBBNAF010000001">
    <property type="protein sequence ID" value="KAK9169042.1"/>
    <property type="molecule type" value="Genomic_DNA"/>
</dbReference>
<organism evidence="2 3">
    <name type="scientific">Stephania yunnanensis</name>
    <dbReference type="NCBI Taxonomy" id="152371"/>
    <lineage>
        <taxon>Eukaryota</taxon>
        <taxon>Viridiplantae</taxon>
        <taxon>Streptophyta</taxon>
        <taxon>Embryophyta</taxon>
        <taxon>Tracheophyta</taxon>
        <taxon>Spermatophyta</taxon>
        <taxon>Magnoliopsida</taxon>
        <taxon>Ranunculales</taxon>
        <taxon>Menispermaceae</taxon>
        <taxon>Menispermoideae</taxon>
        <taxon>Cissampelideae</taxon>
        <taxon>Stephania</taxon>
    </lineage>
</organism>
<sequence length="62" mass="6506">MMVDGSGSGGGYITEITLTNEGSRIEIFNGGQNRDGNGECTRARKCDNGGEEGDDFDGADEE</sequence>
<accession>A0AAP0Q611</accession>
<comment type="caution">
    <text evidence="2">The sequence shown here is derived from an EMBL/GenBank/DDBJ whole genome shotgun (WGS) entry which is preliminary data.</text>
</comment>
<protein>
    <submittedName>
        <fullName evidence="2">Uncharacterized protein</fullName>
    </submittedName>
</protein>
<dbReference type="AlphaFoldDB" id="A0AAP0Q611"/>
<gene>
    <name evidence="2" type="ORF">Syun_001182</name>
</gene>
<feature type="region of interest" description="Disordered" evidence="1">
    <location>
        <begin position="29"/>
        <end position="62"/>
    </location>
</feature>
<evidence type="ECO:0000256" key="1">
    <source>
        <dbReference type="SAM" id="MobiDB-lite"/>
    </source>
</evidence>